<evidence type="ECO:0000256" key="1">
    <source>
        <dbReference type="ARBA" id="ARBA00004141"/>
    </source>
</evidence>
<organism evidence="6 7">
    <name type="scientific">Legionella bononiensis</name>
    <dbReference type="NCBI Taxonomy" id="2793102"/>
    <lineage>
        <taxon>Bacteria</taxon>
        <taxon>Pseudomonadati</taxon>
        <taxon>Pseudomonadota</taxon>
        <taxon>Gammaproteobacteria</taxon>
        <taxon>Legionellales</taxon>
        <taxon>Legionellaceae</taxon>
        <taxon>Legionella</taxon>
    </lineage>
</organism>
<evidence type="ECO:0000256" key="5">
    <source>
        <dbReference type="SAM" id="Phobius"/>
    </source>
</evidence>
<evidence type="ECO:0000313" key="6">
    <source>
        <dbReference type="EMBL" id="MBL7525688.1"/>
    </source>
</evidence>
<keyword evidence="2 5" id="KW-0812">Transmembrane</keyword>
<comment type="caution">
    <text evidence="6">The sequence shown here is derived from an EMBL/GenBank/DDBJ whole genome shotgun (WGS) entry which is preliminary data.</text>
</comment>
<evidence type="ECO:0000313" key="7">
    <source>
        <dbReference type="Proteomes" id="UP000809910"/>
    </source>
</evidence>
<feature type="transmembrane region" description="Helical" evidence="5">
    <location>
        <begin position="220"/>
        <end position="243"/>
    </location>
</feature>
<keyword evidence="7" id="KW-1185">Reference proteome</keyword>
<reference evidence="6 7" key="1">
    <citation type="submission" date="2020-12" db="EMBL/GenBank/DDBJ databases">
        <title>WGS of Legionella: environmental sample.</title>
        <authorList>
            <person name="Cristino S."/>
            <person name="Girolamini L."/>
            <person name="Salaris S."/>
            <person name="Pascale M.R."/>
            <person name="Mazzotta M."/>
            <person name="Orsini M."/>
            <person name="Grottola A."/>
        </authorList>
    </citation>
    <scope>NUCLEOTIDE SEQUENCE [LARGE SCALE GENOMIC DNA]</scope>
    <source>
        <strain evidence="6 7">30cs62</strain>
    </source>
</reference>
<feature type="transmembrane region" description="Helical" evidence="5">
    <location>
        <begin position="378"/>
        <end position="398"/>
    </location>
</feature>
<dbReference type="Pfam" id="PF00939">
    <property type="entry name" value="Na_sulph_symp"/>
    <property type="match status" value="1"/>
</dbReference>
<keyword evidence="4 5" id="KW-0472">Membrane</keyword>
<feature type="transmembrane region" description="Helical" evidence="5">
    <location>
        <begin position="292"/>
        <end position="312"/>
    </location>
</feature>
<proteinExistence type="predicted"/>
<name>A0ABS1W8J8_9GAMM</name>
<feature type="transmembrane region" description="Helical" evidence="5">
    <location>
        <begin position="12"/>
        <end position="32"/>
    </location>
</feature>
<evidence type="ECO:0000256" key="4">
    <source>
        <dbReference type="ARBA" id="ARBA00023136"/>
    </source>
</evidence>
<comment type="subcellular location">
    <subcellularLocation>
        <location evidence="1">Membrane</location>
        <topology evidence="1">Multi-pass membrane protein</topology>
    </subcellularLocation>
</comment>
<feature type="transmembrane region" description="Helical" evidence="5">
    <location>
        <begin position="264"/>
        <end position="286"/>
    </location>
</feature>
<feature type="transmembrane region" description="Helical" evidence="5">
    <location>
        <begin position="93"/>
        <end position="113"/>
    </location>
</feature>
<feature type="transmembrane region" description="Helical" evidence="5">
    <location>
        <begin position="404"/>
        <end position="428"/>
    </location>
</feature>
<evidence type="ECO:0000256" key="3">
    <source>
        <dbReference type="ARBA" id="ARBA00022989"/>
    </source>
</evidence>
<dbReference type="Proteomes" id="UP000809910">
    <property type="component" value="Unassembled WGS sequence"/>
</dbReference>
<feature type="transmembrane region" description="Helical" evidence="5">
    <location>
        <begin position="67"/>
        <end position="87"/>
    </location>
</feature>
<dbReference type="EMBL" id="JADWVN010000007">
    <property type="protein sequence ID" value="MBL7525688.1"/>
    <property type="molecule type" value="Genomic_DNA"/>
</dbReference>
<feature type="transmembrane region" description="Helical" evidence="5">
    <location>
        <begin position="134"/>
        <end position="159"/>
    </location>
</feature>
<sequence length="474" mass="53519">MNKTMITASKNSVAVLGWLMTILCSLVVFHITQNYAISLAYSKFTIILVAALVMWIFRLVPEYIPSLLIMIATILLNIAPSTIILSGFNSDSFYFAVSVFSIGALLTKSRLFYRLSLILLIKLPFKQAVLQKCLFFLGALMTPMMSVQSSRVALIAPLLNDIMESSRIKPRSSSANALANSAFNGCILLSTIFLTGKSSNFIIYGLLSEQHQWQGNWFSWLWLASFPGLMLVAVFFILQSLLFKPNNTLNINRYKLKKELCSMGKTTLIEHVAIISFIVFFAGTILSTWFNISGLWTCLILFIILYVTGALTSKELQNNINWGFLFYFGAIIGVMRTIQSIGVDLWLIHHFQWLTHLAQSNVACFITLIYAISWVGGLILGTMIAPAILFTAIIPFALQSPVCNWIIAFVILLATEAWIFPYQSSYFLCFEELLKRNNNFLLKPLLKLNAWFTFLKLFVILASIPFWYSLGVLY</sequence>
<gene>
    <name evidence="6" type="ORF">I5282_03745</name>
</gene>
<evidence type="ECO:0000256" key="2">
    <source>
        <dbReference type="ARBA" id="ARBA00022692"/>
    </source>
</evidence>
<feature type="transmembrane region" description="Helical" evidence="5">
    <location>
        <begin position="324"/>
        <end position="347"/>
    </location>
</feature>
<protein>
    <submittedName>
        <fullName evidence="6">SLC13 family permease</fullName>
    </submittedName>
</protein>
<dbReference type="InterPro" id="IPR001898">
    <property type="entry name" value="SLC13A/DASS"/>
</dbReference>
<feature type="transmembrane region" description="Helical" evidence="5">
    <location>
        <begin position="448"/>
        <end position="468"/>
    </location>
</feature>
<keyword evidence="3 5" id="KW-1133">Transmembrane helix</keyword>
<accession>A0ABS1W8J8</accession>
<feature type="transmembrane region" description="Helical" evidence="5">
    <location>
        <begin position="38"/>
        <end position="60"/>
    </location>
</feature>